<accession>A0ABW1YP14</accession>
<evidence type="ECO:0000256" key="2">
    <source>
        <dbReference type="SAM" id="SignalP"/>
    </source>
</evidence>
<dbReference type="SUPFAM" id="SSF53474">
    <property type="entry name" value="alpha/beta-Hydrolases"/>
    <property type="match status" value="1"/>
</dbReference>
<dbReference type="Gene3D" id="3.40.50.1820">
    <property type="entry name" value="alpha/beta hydrolase"/>
    <property type="match status" value="1"/>
</dbReference>
<dbReference type="EMBL" id="JBHSVR010000001">
    <property type="protein sequence ID" value="MFC6633069.1"/>
    <property type="molecule type" value="Genomic_DNA"/>
</dbReference>
<evidence type="ECO:0000313" key="3">
    <source>
        <dbReference type="EMBL" id="MFC6633069.1"/>
    </source>
</evidence>
<comment type="caution">
    <text evidence="3">The sequence shown here is derived from an EMBL/GenBank/DDBJ whole genome shotgun (WGS) entry which is preliminary data.</text>
</comment>
<keyword evidence="2" id="KW-0732">Signal</keyword>
<organism evidence="3 4">
    <name type="scientific">Microbulbifer taiwanensis</name>
    <dbReference type="NCBI Taxonomy" id="986746"/>
    <lineage>
        <taxon>Bacteria</taxon>
        <taxon>Pseudomonadati</taxon>
        <taxon>Pseudomonadota</taxon>
        <taxon>Gammaproteobacteria</taxon>
        <taxon>Cellvibrionales</taxon>
        <taxon>Microbulbiferaceae</taxon>
        <taxon>Microbulbifer</taxon>
    </lineage>
</organism>
<evidence type="ECO:0000313" key="4">
    <source>
        <dbReference type="Proteomes" id="UP001596425"/>
    </source>
</evidence>
<sequence length="337" mass="36393">MLRWLVLAALVTAIPALAAEGGQSPKTYLSAQYPVEVQRDLVYGEGLVEASGAARLRALRMDYYHPGGSAAPAKRPALVLAFGGSWHRGGRNAQAMRDAEGNRNTPMSGYCRAFAARGYSCFSIDYRLTQEDPGLAGVADKKQLMDVALALKPEYTAHIDRVRAEMGLAPLTEKTRMHFWRSILGATEDMGLAVEHVRTNASKYGVDPERLAIGGWSAGAFTANNLGFGAGAPVKAVVSLSGGFWGYDLYRTLQGGDHPATLLVVGENDFPGILATAPPILQAFHRAAVDAELAWMPGRGHFYSMEDPSLAGDGSKKPLEQRLAEFLYRGLQLQELR</sequence>
<name>A0ABW1YP14_9GAMM</name>
<reference evidence="4" key="1">
    <citation type="journal article" date="2019" name="Int. J. Syst. Evol. Microbiol.">
        <title>The Global Catalogue of Microorganisms (GCM) 10K type strain sequencing project: providing services to taxonomists for standard genome sequencing and annotation.</title>
        <authorList>
            <consortium name="The Broad Institute Genomics Platform"/>
            <consortium name="The Broad Institute Genome Sequencing Center for Infectious Disease"/>
            <person name="Wu L."/>
            <person name="Ma J."/>
        </authorList>
    </citation>
    <scope>NUCLEOTIDE SEQUENCE [LARGE SCALE GENOMIC DNA]</scope>
    <source>
        <strain evidence="4">CGMCC 1.13718</strain>
    </source>
</reference>
<feature type="chain" id="PRO_5047029463" evidence="2">
    <location>
        <begin position="19"/>
        <end position="337"/>
    </location>
</feature>
<dbReference type="InterPro" id="IPR029058">
    <property type="entry name" value="AB_hydrolase_fold"/>
</dbReference>
<dbReference type="Proteomes" id="UP001596425">
    <property type="component" value="Unassembled WGS sequence"/>
</dbReference>
<proteinExistence type="predicted"/>
<evidence type="ECO:0000256" key="1">
    <source>
        <dbReference type="ARBA" id="ARBA00022801"/>
    </source>
</evidence>
<dbReference type="PANTHER" id="PTHR48081:SF8">
    <property type="entry name" value="ALPHA_BETA HYDROLASE FOLD-3 DOMAIN-CONTAINING PROTEIN-RELATED"/>
    <property type="match status" value="1"/>
</dbReference>
<dbReference type="PANTHER" id="PTHR48081">
    <property type="entry name" value="AB HYDROLASE SUPERFAMILY PROTEIN C4A8.06C"/>
    <property type="match status" value="1"/>
</dbReference>
<feature type="signal peptide" evidence="2">
    <location>
        <begin position="1"/>
        <end position="18"/>
    </location>
</feature>
<dbReference type="RefSeq" id="WP_193189457.1">
    <property type="nucleotide sequence ID" value="NZ_JACZFR010000007.1"/>
</dbReference>
<gene>
    <name evidence="3" type="ORF">ACFQBM_07260</name>
</gene>
<keyword evidence="4" id="KW-1185">Reference proteome</keyword>
<dbReference type="GO" id="GO:0016787">
    <property type="term" value="F:hydrolase activity"/>
    <property type="evidence" value="ECO:0007669"/>
    <property type="project" value="UniProtKB-KW"/>
</dbReference>
<keyword evidence="1 3" id="KW-0378">Hydrolase</keyword>
<protein>
    <submittedName>
        <fullName evidence="3">Alpha/beta hydrolase</fullName>
    </submittedName>
</protein>
<dbReference type="InterPro" id="IPR050300">
    <property type="entry name" value="GDXG_lipolytic_enzyme"/>
</dbReference>